<dbReference type="Proteomes" id="UP000327044">
    <property type="component" value="Unassembled WGS sequence"/>
</dbReference>
<gene>
    <name evidence="4" type="ORF">PPYR_14235</name>
</gene>
<dbReference type="GO" id="GO:0005737">
    <property type="term" value="C:cytoplasm"/>
    <property type="evidence" value="ECO:0007669"/>
    <property type="project" value="TreeGrafter"/>
</dbReference>
<proteinExistence type="inferred from homology"/>
<reference evidence="4 5" key="1">
    <citation type="journal article" date="2018" name="Elife">
        <title>Firefly genomes illuminate parallel origins of bioluminescence in beetles.</title>
        <authorList>
            <person name="Fallon T.R."/>
            <person name="Lower S.E."/>
            <person name="Chang C.H."/>
            <person name="Bessho-Uehara M."/>
            <person name="Martin G.J."/>
            <person name="Bewick A.J."/>
            <person name="Behringer M."/>
            <person name="Debat H.J."/>
            <person name="Wong I."/>
            <person name="Day J.C."/>
            <person name="Suvorov A."/>
            <person name="Silva C.J."/>
            <person name="Stanger-Hall K.F."/>
            <person name="Hall D.W."/>
            <person name="Schmitz R.J."/>
            <person name="Nelson D.R."/>
            <person name="Lewis S.M."/>
            <person name="Shigenobu S."/>
            <person name="Bybee S.M."/>
            <person name="Larracuente A.M."/>
            <person name="Oba Y."/>
            <person name="Weng J.K."/>
        </authorList>
    </citation>
    <scope>NUCLEOTIDE SEQUENCE [LARGE SCALE GENOMIC DNA]</scope>
    <source>
        <strain evidence="4">1611_PpyrPB1</strain>
        <tissue evidence="4">Whole body</tissue>
    </source>
</reference>
<dbReference type="InterPro" id="IPR020904">
    <property type="entry name" value="Sc_DH/Rdtase_CS"/>
</dbReference>
<dbReference type="PANTHER" id="PTHR44229:SF8">
    <property type="entry name" value="ALCOHOL DEHYDROGENASE-RELATED"/>
    <property type="match status" value="1"/>
</dbReference>
<evidence type="ECO:0000256" key="2">
    <source>
        <dbReference type="ARBA" id="ARBA00023002"/>
    </source>
</evidence>
<dbReference type="AlphaFoldDB" id="A0A5N4A4M4"/>
<evidence type="ECO:0000256" key="3">
    <source>
        <dbReference type="RuleBase" id="RU000363"/>
    </source>
</evidence>
<evidence type="ECO:0000256" key="1">
    <source>
        <dbReference type="ARBA" id="ARBA00006484"/>
    </source>
</evidence>
<dbReference type="PROSITE" id="PS00061">
    <property type="entry name" value="ADH_SHORT"/>
    <property type="match status" value="1"/>
</dbReference>
<keyword evidence="5" id="KW-1185">Reference proteome</keyword>
<dbReference type="PRINTS" id="PR00080">
    <property type="entry name" value="SDRFAMILY"/>
</dbReference>
<dbReference type="PRINTS" id="PR00081">
    <property type="entry name" value="GDHRDH"/>
</dbReference>
<dbReference type="FunCoup" id="A0A5N4A4M4">
    <property type="interactions" value="119"/>
</dbReference>
<keyword evidence="2" id="KW-0560">Oxidoreductase</keyword>
<dbReference type="InParanoid" id="A0A5N4A4M4"/>
<evidence type="ECO:0008006" key="6">
    <source>
        <dbReference type="Google" id="ProtNLM"/>
    </source>
</evidence>
<comment type="similarity">
    <text evidence="1 3">Belongs to the short-chain dehydrogenases/reductases (SDR) family.</text>
</comment>
<dbReference type="OrthoDB" id="417891at2759"/>
<accession>A0A5N4A4M4</accession>
<name>A0A5N4A4M4_PHOPY</name>
<dbReference type="SUPFAM" id="SSF51735">
    <property type="entry name" value="NAD(P)-binding Rossmann-fold domains"/>
    <property type="match status" value="1"/>
</dbReference>
<dbReference type="Gene3D" id="3.40.50.720">
    <property type="entry name" value="NAD(P)-binding Rossmann-like Domain"/>
    <property type="match status" value="1"/>
</dbReference>
<comment type="caution">
    <text evidence="4">The sequence shown here is derived from an EMBL/GenBank/DDBJ whole genome shotgun (WGS) entry which is preliminary data.</text>
</comment>
<evidence type="ECO:0000313" key="4">
    <source>
        <dbReference type="EMBL" id="KAB0792276.1"/>
    </source>
</evidence>
<dbReference type="GO" id="GO:0016616">
    <property type="term" value="F:oxidoreductase activity, acting on the CH-OH group of donors, NAD or NADP as acceptor"/>
    <property type="evidence" value="ECO:0007669"/>
    <property type="project" value="TreeGrafter"/>
</dbReference>
<dbReference type="Pfam" id="PF00106">
    <property type="entry name" value="adh_short"/>
    <property type="match status" value="1"/>
</dbReference>
<dbReference type="InterPro" id="IPR036291">
    <property type="entry name" value="NAD(P)-bd_dom_sf"/>
</dbReference>
<dbReference type="PANTHER" id="PTHR44229">
    <property type="entry name" value="15-HYDROXYPROSTAGLANDIN DEHYDROGENASE [NAD(+)]"/>
    <property type="match status" value="1"/>
</dbReference>
<dbReference type="EMBL" id="VVIM01000010">
    <property type="protein sequence ID" value="KAB0792276.1"/>
    <property type="molecule type" value="Genomic_DNA"/>
</dbReference>
<protein>
    <recommendedName>
        <fullName evidence="6">Alcohol dehydrogenase</fullName>
    </recommendedName>
</protein>
<sequence>MSLKEKYALVTGGARGIGFACVRELLLNGIEGVSLVDINVKKGKESTALLQSEFGPLKVLFLEADVSKKAEVRDAFRESVEHWGHLDLVINDAGMVSEQNWEPALLTNCGGALQGTLTGFQYMSTKQNGRGGTIVNVASIRGISPNMAMPVYSSTKAFTIMLGRSLGAPMYYDHNGVKVITVCPGKTTTELMLSSASLVASSGLHPNTQAVHVETLNGMKSQSPQEFAKLLMTVLDQAASGTVWAIAGNKVNQIDFSSMDQQCMLYS</sequence>
<organism evidence="4 5">
    <name type="scientific">Photinus pyralis</name>
    <name type="common">Common eastern firefly</name>
    <name type="synonym">Lampyris pyralis</name>
    <dbReference type="NCBI Taxonomy" id="7054"/>
    <lineage>
        <taxon>Eukaryota</taxon>
        <taxon>Metazoa</taxon>
        <taxon>Ecdysozoa</taxon>
        <taxon>Arthropoda</taxon>
        <taxon>Hexapoda</taxon>
        <taxon>Insecta</taxon>
        <taxon>Pterygota</taxon>
        <taxon>Neoptera</taxon>
        <taxon>Endopterygota</taxon>
        <taxon>Coleoptera</taxon>
        <taxon>Polyphaga</taxon>
        <taxon>Elateriformia</taxon>
        <taxon>Elateroidea</taxon>
        <taxon>Lampyridae</taxon>
        <taxon>Lampyrinae</taxon>
        <taxon>Photinus</taxon>
    </lineage>
</organism>
<evidence type="ECO:0000313" key="5">
    <source>
        <dbReference type="Proteomes" id="UP000327044"/>
    </source>
</evidence>
<dbReference type="InterPro" id="IPR002347">
    <property type="entry name" value="SDR_fam"/>
</dbReference>